<keyword evidence="4" id="KW-1185">Reference proteome</keyword>
<dbReference type="InterPro" id="IPR015655">
    <property type="entry name" value="PP2C"/>
</dbReference>
<organism evidence="3 4">
    <name type="scientific">Streptomyces pharetrae CZA14</name>
    <dbReference type="NCBI Taxonomy" id="1144883"/>
    <lineage>
        <taxon>Bacteria</taxon>
        <taxon>Bacillati</taxon>
        <taxon>Actinomycetota</taxon>
        <taxon>Actinomycetes</taxon>
        <taxon>Kitasatosporales</taxon>
        <taxon>Streptomycetaceae</taxon>
        <taxon>Streptomyces</taxon>
    </lineage>
</organism>
<proteinExistence type="predicted"/>
<feature type="compositionally biased region" description="Low complexity" evidence="1">
    <location>
        <begin position="477"/>
        <end position="513"/>
    </location>
</feature>
<accession>A0ABX3YK41</accession>
<evidence type="ECO:0000256" key="1">
    <source>
        <dbReference type="SAM" id="MobiDB-lite"/>
    </source>
</evidence>
<feature type="domain" description="PPM-type phosphatase" evidence="2">
    <location>
        <begin position="25"/>
        <end position="256"/>
    </location>
</feature>
<dbReference type="InterPro" id="IPR036457">
    <property type="entry name" value="PPM-type-like_dom_sf"/>
</dbReference>
<feature type="compositionally biased region" description="Basic and acidic residues" evidence="1">
    <location>
        <begin position="454"/>
        <end position="464"/>
    </location>
</feature>
<evidence type="ECO:0000313" key="4">
    <source>
        <dbReference type="Proteomes" id="UP000194266"/>
    </source>
</evidence>
<reference evidence="3 4" key="1">
    <citation type="submission" date="2016-12" db="EMBL/GenBank/DDBJ databases">
        <title>Genome Mining:The Detection of Biosynthetic Gene Clusters to Aid in the Expression of Curamycin A produced by Streptomyces sp. strain CZA14.</title>
        <authorList>
            <person name="Durrell K.A."/>
            <person name="Kirby B.M."/>
            <person name="Khan W."/>
            <person name="Mthethwa T."/>
            <person name="Le Roes-Hill M."/>
        </authorList>
    </citation>
    <scope>NUCLEOTIDE SEQUENCE [LARGE SCALE GENOMIC DNA]</scope>
    <source>
        <strain evidence="3 4">CZA14</strain>
    </source>
</reference>
<dbReference type="InterPro" id="IPR001932">
    <property type="entry name" value="PPM-type_phosphatase-like_dom"/>
</dbReference>
<dbReference type="SUPFAM" id="SSF81606">
    <property type="entry name" value="PP2C-like"/>
    <property type="match status" value="1"/>
</dbReference>
<dbReference type="CDD" id="cd00143">
    <property type="entry name" value="PP2Cc"/>
    <property type="match status" value="1"/>
</dbReference>
<dbReference type="NCBIfam" id="NF033484">
    <property type="entry name" value="Stp1_PP2C_phos"/>
    <property type="match status" value="1"/>
</dbReference>
<dbReference type="EMBL" id="MRYD01000048">
    <property type="protein sequence ID" value="OSZ60212.1"/>
    <property type="molecule type" value="Genomic_DNA"/>
</dbReference>
<comment type="caution">
    <text evidence="3">The sequence shown here is derived from an EMBL/GenBank/DDBJ whole genome shotgun (WGS) entry which is preliminary data.</text>
</comment>
<dbReference type="Gene3D" id="3.60.40.10">
    <property type="entry name" value="PPM-type phosphatase domain"/>
    <property type="match status" value="1"/>
</dbReference>
<evidence type="ECO:0000259" key="2">
    <source>
        <dbReference type="PROSITE" id="PS51746"/>
    </source>
</evidence>
<dbReference type="PROSITE" id="PS51746">
    <property type="entry name" value="PPM_2"/>
    <property type="match status" value="1"/>
</dbReference>
<evidence type="ECO:0000313" key="3">
    <source>
        <dbReference type="EMBL" id="OSZ60212.1"/>
    </source>
</evidence>
<protein>
    <submittedName>
        <fullName evidence="3">Protein phosphatase</fullName>
    </submittedName>
</protein>
<dbReference type="Proteomes" id="UP000194266">
    <property type="component" value="Unassembled WGS sequence"/>
</dbReference>
<dbReference type="PANTHER" id="PTHR47992">
    <property type="entry name" value="PROTEIN PHOSPHATASE"/>
    <property type="match status" value="1"/>
</dbReference>
<dbReference type="SMART" id="SM00332">
    <property type="entry name" value="PP2Cc"/>
    <property type="match status" value="1"/>
</dbReference>
<name>A0ABX3YK41_9ACTN</name>
<feature type="region of interest" description="Disordered" evidence="1">
    <location>
        <begin position="454"/>
        <end position="527"/>
    </location>
</feature>
<dbReference type="SMART" id="SM00331">
    <property type="entry name" value="PP2C_SIG"/>
    <property type="match status" value="1"/>
</dbReference>
<dbReference type="Pfam" id="PF00481">
    <property type="entry name" value="PP2C"/>
    <property type="match status" value="1"/>
</dbReference>
<sequence>MGSVARHDRLYPEPTGEVRMSLSLRFAAGSHKGMIREGNEDSGYAGPRLLAIADGMGGAAAGEVASSEAISTIVALDDDIPGSDVLTSLGVAVQRANDQLRQMVEEDPSLEGMGTTLTALLWTGQRLGLVHVGDSRAYLLRDGVLTQITQDHTWVQRLVDEGRITEEEATTHPQRSLLMRALGSGDHVEPDLSIREVRAGDRYLICSDGLSGVVSHQTMEDTLASYQGPQETVQELIQLALRGGGPDNITVIVADVLDLDTGDTLAGQLSDTPVVVGAVAENQHQLSDNGIMQTPAGRASGLGRQVPGQGGGEFGPPGSGDVTGFIPAGGFGDYDEDDFTKPRKNRRWLKRSFYGVLALAVVGGGLYGGYRWTQTQYYVGANGEHVALYRGISQDLAWVSLSEVEKDHPEIELKYLPPYQRKLVEGTITEGSLKNAQAKIGELAVQASACRKQAEQRAAERENNARTGEGEAGGATGTTRTSVTSKASPSPSVSPNPSASATPTATPSPGPSLSEEEQKVVSLCGKQ</sequence>
<gene>
    <name evidence="3" type="ORF">OQI_11890</name>
</gene>